<keyword evidence="7" id="KW-0520">NAD</keyword>
<evidence type="ECO:0000256" key="3">
    <source>
        <dbReference type="ARBA" id="ARBA00022630"/>
    </source>
</evidence>
<dbReference type="PANTHER" id="PTHR43706:SF47">
    <property type="entry name" value="EXTERNAL NADH-UBIQUINONE OXIDOREDUCTASE 1, MITOCHONDRIAL-RELATED"/>
    <property type="match status" value="1"/>
</dbReference>
<evidence type="ECO:0000256" key="4">
    <source>
        <dbReference type="ARBA" id="ARBA00022827"/>
    </source>
</evidence>
<keyword evidence="6" id="KW-0560">Oxidoreductase</keyword>
<evidence type="ECO:0000256" key="8">
    <source>
        <dbReference type="ARBA" id="ARBA00047599"/>
    </source>
</evidence>
<dbReference type="EMBL" id="FXTN01000012">
    <property type="protein sequence ID" value="SMO95567.1"/>
    <property type="molecule type" value="Genomic_DNA"/>
</dbReference>
<feature type="domain" description="External alternative NADH-ubiquinone oxidoreductase-like C-terminal" evidence="11">
    <location>
        <begin position="348"/>
        <end position="405"/>
    </location>
</feature>
<evidence type="ECO:0000256" key="5">
    <source>
        <dbReference type="ARBA" id="ARBA00022946"/>
    </source>
</evidence>
<keyword evidence="9" id="KW-0812">Transmembrane</keyword>
<reference evidence="12 13" key="1">
    <citation type="submission" date="2017-05" db="EMBL/GenBank/DDBJ databases">
        <authorList>
            <person name="Varghese N."/>
            <person name="Submissions S."/>
        </authorList>
    </citation>
    <scope>NUCLEOTIDE SEQUENCE [LARGE SCALE GENOMIC DNA]</scope>
    <source>
        <strain evidence="12 13">DSM 19036</strain>
    </source>
</reference>
<evidence type="ECO:0000256" key="9">
    <source>
        <dbReference type="SAM" id="Phobius"/>
    </source>
</evidence>
<evidence type="ECO:0000259" key="11">
    <source>
        <dbReference type="Pfam" id="PF22366"/>
    </source>
</evidence>
<keyword evidence="5" id="KW-0809">Transit peptide</keyword>
<sequence length="441" mass="49638">MQKRIVIIGGGFAGINLALELGKNKYYQVTLVDKNNYNFFPPLIYQVATAYLEPSSISYPIRKLFRSKDNLHFRLGELLKVVPEAKQIVLNNGTVDYDMLVFATGAETNYFGMENVRKHAIPMKTLSDAIQMRNRILTHFEEATITQDKDEARKMLTIVIAGGGPTGVEISGMFAEMRYRIMRKDYPELKNTGANIYLVDGGAALLKPMSVKSQKHTLEELTELGVKVILNSHVSDYVNDEVIFSDGTKIQTKNLIWAAGVSAMQFEGIPITSYGRGKRLMVNPYHQIEGLTDIYAIGDTCIQSGDDAYPEGHPQVAQVAIQQGKNLAANFKRLAENKELHAFTYSDRGSMAIIGRNQAVVDLPKPKIHLKGFIAWCAWLFIHLLSLISYRNRINTFYHWTVAYFSRDQSLRMIIRPVNLPSVDAEPLEESNLSPQNLNKL</sequence>
<evidence type="ECO:0000313" key="13">
    <source>
        <dbReference type="Proteomes" id="UP000320300"/>
    </source>
</evidence>
<keyword evidence="13" id="KW-1185">Reference proteome</keyword>
<comment type="similarity">
    <text evidence="1">Belongs to the NADH dehydrogenase family.</text>
</comment>
<keyword evidence="9" id="KW-0472">Membrane</keyword>
<dbReference type="InterPro" id="IPR023753">
    <property type="entry name" value="FAD/NAD-binding_dom"/>
</dbReference>
<dbReference type="PRINTS" id="PR00368">
    <property type="entry name" value="FADPNR"/>
</dbReference>
<dbReference type="InterPro" id="IPR036188">
    <property type="entry name" value="FAD/NAD-bd_sf"/>
</dbReference>
<keyword evidence="4" id="KW-0274">FAD</keyword>
<dbReference type="Pfam" id="PF07992">
    <property type="entry name" value="Pyr_redox_2"/>
    <property type="match status" value="1"/>
</dbReference>
<dbReference type="Pfam" id="PF22366">
    <property type="entry name" value="NDH2_C"/>
    <property type="match status" value="1"/>
</dbReference>
<dbReference type="OrthoDB" id="9781621at2"/>
<keyword evidence="9" id="KW-1133">Transmembrane helix</keyword>
<dbReference type="RefSeq" id="WP_142530362.1">
    <property type="nucleotide sequence ID" value="NZ_CBCSJO010000011.1"/>
</dbReference>
<comment type="catalytic activity">
    <reaction evidence="8">
        <text>a quinone + NADH + H(+) = a quinol + NAD(+)</text>
        <dbReference type="Rhea" id="RHEA:46160"/>
        <dbReference type="ChEBI" id="CHEBI:15378"/>
        <dbReference type="ChEBI" id="CHEBI:24646"/>
        <dbReference type="ChEBI" id="CHEBI:57540"/>
        <dbReference type="ChEBI" id="CHEBI:57945"/>
        <dbReference type="ChEBI" id="CHEBI:132124"/>
        <dbReference type="EC" id="1.6.5.9"/>
    </reaction>
</comment>
<dbReference type="SUPFAM" id="SSF51905">
    <property type="entry name" value="FAD/NAD(P)-binding domain"/>
    <property type="match status" value="2"/>
</dbReference>
<dbReference type="GO" id="GO:0050136">
    <property type="term" value="F:NADH dehydrogenase (quinone) (non-electrogenic) activity"/>
    <property type="evidence" value="ECO:0007669"/>
    <property type="project" value="UniProtKB-EC"/>
</dbReference>
<accession>A0A521FH85</accession>
<evidence type="ECO:0000256" key="6">
    <source>
        <dbReference type="ARBA" id="ARBA00023002"/>
    </source>
</evidence>
<feature type="domain" description="FAD/NAD(P)-binding" evidence="10">
    <location>
        <begin position="4"/>
        <end position="324"/>
    </location>
</feature>
<evidence type="ECO:0000259" key="10">
    <source>
        <dbReference type="Pfam" id="PF07992"/>
    </source>
</evidence>
<evidence type="ECO:0000256" key="1">
    <source>
        <dbReference type="ARBA" id="ARBA00005272"/>
    </source>
</evidence>
<organism evidence="12 13">
    <name type="scientific">Pedobacter westerhofensis</name>
    <dbReference type="NCBI Taxonomy" id="425512"/>
    <lineage>
        <taxon>Bacteria</taxon>
        <taxon>Pseudomonadati</taxon>
        <taxon>Bacteroidota</taxon>
        <taxon>Sphingobacteriia</taxon>
        <taxon>Sphingobacteriales</taxon>
        <taxon>Sphingobacteriaceae</taxon>
        <taxon>Pedobacter</taxon>
    </lineage>
</organism>
<gene>
    <name evidence="12" type="ORF">SAMN06265348_112159</name>
</gene>
<evidence type="ECO:0000256" key="7">
    <source>
        <dbReference type="ARBA" id="ARBA00023027"/>
    </source>
</evidence>
<dbReference type="PANTHER" id="PTHR43706">
    <property type="entry name" value="NADH DEHYDROGENASE"/>
    <property type="match status" value="1"/>
</dbReference>
<feature type="transmembrane region" description="Helical" evidence="9">
    <location>
        <begin position="373"/>
        <end position="390"/>
    </location>
</feature>
<evidence type="ECO:0000256" key="2">
    <source>
        <dbReference type="ARBA" id="ARBA00012637"/>
    </source>
</evidence>
<dbReference type="PRINTS" id="PR00411">
    <property type="entry name" value="PNDRDTASEI"/>
</dbReference>
<dbReference type="InterPro" id="IPR045024">
    <property type="entry name" value="NDH-2"/>
</dbReference>
<keyword evidence="3" id="KW-0285">Flavoprotein</keyword>
<protein>
    <recommendedName>
        <fullName evidence="2">NADH:ubiquinone reductase (non-electrogenic)</fullName>
        <ecNumber evidence="2">1.6.5.9</ecNumber>
    </recommendedName>
</protein>
<dbReference type="InterPro" id="IPR054585">
    <property type="entry name" value="NDH2-like_C"/>
</dbReference>
<proteinExistence type="inferred from homology"/>
<name>A0A521FH85_9SPHI</name>
<dbReference type="AlphaFoldDB" id="A0A521FH85"/>
<dbReference type="Gene3D" id="3.50.50.100">
    <property type="match status" value="1"/>
</dbReference>
<dbReference type="EC" id="1.6.5.9" evidence="2"/>
<dbReference type="Proteomes" id="UP000320300">
    <property type="component" value="Unassembled WGS sequence"/>
</dbReference>
<evidence type="ECO:0000313" key="12">
    <source>
        <dbReference type="EMBL" id="SMO95567.1"/>
    </source>
</evidence>